<dbReference type="Pfam" id="PF08281">
    <property type="entry name" value="Sigma70_r4_2"/>
    <property type="match status" value="1"/>
</dbReference>
<dbReference type="InterPro" id="IPR036388">
    <property type="entry name" value="WH-like_DNA-bd_sf"/>
</dbReference>
<keyword evidence="2" id="KW-0805">Transcription regulation</keyword>
<feature type="domain" description="RNA polymerase sigma factor 70 region 4 type 2" evidence="7">
    <location>
        <begin position="113"/>
        <end position="164"/>
    </location>
</feature>
<keyword evidence="5" id="KW-0804">Transcription</keyword>
<comment type="similarity">
    <text evidence="1">Belongs to the sigma-70 factor family. ECF subfamily.</text>
</comment>
<evidence type="ECO:0000259" key="7">
    <source>
        <dbReference type="Pfam" id="PF08281"/>
    </source>
</evidence>
<dbReference type="InterPro" id="IPR007627">
    <property type="entry name" value="RNA_pol_sigma70_r2"/>
</dbReference>
<evidence type="ECO:0000256" key="4">
    <source>
        <dbReference type="ARBA" id="ARBA00023125"/>
    </source>
</evidence>
<dbReference type="InterPro" id="IPR013324">
    <property type="entry name" value="RNA_pol_sigma_r3/r4-like"/>
</dbReference>
<dbReference type="InterPro" id="IPR013249">
    <property type="entry name" value="RNA_pol_sigma70_r4_t2"/>
</dbReference>
<dbReference type="GO" id="GO:0016987">
    <property type="term" value="F:sigma factor activity"/>
    <property type="evidence" value="ECO:0007669"/>
    <property type="project" value="UniProtKB-KW"/>
</dbReference>
<organism evidence="8">
    <name type="scientific">freshwater metagenome</name>
    <dbReference type="NCBI Taxonomy" id="449393"/>
    <lineage>
        <taxon>unclassified sequences</taxon>
        <taxon>metagenomes</taxon>
        <taxon>ecological metagenomes</taxon>
    </lineage>
</organism>
<evidence type="ECO:0000256" key="1">
    <source>
        <dbReference type="ARBA" id="ARBA00010641"/>
    </source>
</evidence>
<dbReference type="PANTHER" id="PTHR43133:SF50">
    <property type="entry name" value="ECF RNA POLYMERASE SIGMA FACTOR SIGM"/>
    <property type="match status" value="1"/>
</dbReference>
<keyword evidence="4" id="KW-0238">DNA-binding</keyword>
<dbReference type="Gene3D" id="1.10.1740.10">
    <property type="match status" value="1"/>
</dbReference>
<feature type="domain" description="RNA polymerase sigma-70 region 2" evidence="6">
    <location>
        <begin position="35"/>
        <end position="93"/>
    </location>
</feature>
<evidence type="ECO:0000256" key="2">
    <source>
        <dbReference type="ARBA" id="ARBA00023015"/>
    </source>
</evidence>
<protein>
    <submittedName>
        <fullName evidence="8">Unannotated protein</fullName>
    </submittedName>
</protein>
<dbReference type="InterPro" id="IPR013325">
    <property type="entry name" value="RNA_pol_sigma_r2"/>
</dbReference>
<reference evidence="8" key="1">
    <citation type="submission" date="2020-05" db="EMBL/GenBank/DDBJ databases">
        <authorList>
            <person name="Chiriac C."/>
            <person name="Salcher M."/>
            <person name="Ghai R."/>
            <person name="Kavagutti S V."/>
        </authorList>
    </citation>
    <scope>NUCLEOTIDE SEQUENCE</scope>
</reference>
<dbReference type="SUPFAM" id="SSF88659">
    <property type="entry name" value="Sigma3 and sigma4 domains of RNA polymerase sigma factors"/>
    <property type="match status" value="1"/>
</dbReference>
<dbReference type="Pfam" id="PF04542">
    <property type="entry name" value="Sigma70_r2"/>
    <property type="match status" value="1"/>
</dbReference>
<keyword evidence="3" id="KW-0731">Sigma factor</keyword>
<evidence type="ECO:0000259" key="6">
    <source>
        <dbReference type="Pfam" id="PF04542"/>
    </source>
</evidence>
<dbReference type="AlphaFoldDB" id="A0A6J6GS71"/>
<gene>
    <name evidence="8" type="ORF">UFOPK1493_04527</name>
</gene>
<dbReference type="CDD" id="cd06171">
    <property type="entry name" value="Sigma70_r4"/>
    <property type="match status" value="1"/>
</dbReference>
<dbReference type="PANTHER" id="PTHR43133">
    <property type="entry name" value="RNA POLYMERASE ECF-TYPE SIGMA FACTO"/>
    <property type="match status" value="1"/>
</dbReference>
<dbReference type="SUPFAM" id="SSF88946">
    <property type="entry name" value="Sigma2 domain of RNA polymerase sigma factors"/>
    <property type="match status" value="1"/>
</dbReference>
<evidence type="ECO:0000256" key="3">
    <source>
        <dbReference type="ARBA" id="ARBA00023082"/>
    </source>
</evidence>
<dbReference type="GO" id="GO:0003677">
    <property type="term" value="F:DNA binding"/>
    <property type="evidence" value="ECO:0007669"/>
    <property type="project" value="UniProtKB-KW"/>
</dbReference>
<sequence length="169" mass="18558">MMGVVEHAAVSDVSMGDSQKAPSAAFEAFYVAELPGQVRRAYLLVGSDEAANDIVHEAMVSVYRDWHRIAQPGAYLNRAVLNGCREHHRRVQRSQRLVSRIAASPLSAAPENDLTDVLAALPFPQRAAVVLRYFEQWSTADIAEALNCSVGSVGPWINRAIKKMREALS</sequence>
<dbReference type="NCBIfam" id="TIGR02937">
    <property type="entry name" value="sigma70-ECF"/>
    <property type="match status" value="1"/>
</dbReference>
<evidence type="ECO:0000256" key="5">
    <source>
        <dbReference type="ARBA" id="ARBA00023163"/>
    </source>
</evidence>
<proteinExistence type="inferred from homology"/>
<dbReference type="InterPro" id="IPR014284">
    <property type="entry name" value="RNA_pol_sigma-70_dom"/>
</dbReference>
<dbReference type="Gene3D" id="1.10.10.10">
    <property type="entry name" value="Winged helix-like DNA-binding domain superfamily/Winged helix DNA-binding domain"/>
    <property type="match status" value="1"/>
</dbReference>
<name>A0A6J6GS71_9ZZZZ</name>
<dbReference type="InterPro" id="IPR039425">
    <property type="entry name" value="RNA_pol_sigma-70-like"/>
</dbReference>
<accession>A0A6J6GS71</accession>
<dbReference type="GO" id="GO:0006352">
    <property type="term" value="P:DNA-templated transcription initiation"/>
    <property type="evidence" value="ECO:0007669"/>
    <property type="project" value="InterPro"/>
</dbReference>
<evidence type="ECO:0000313" key="8">
    <source>
        <dbReference type="EMBL" id="CAB4603976.1"/>
    </source>
</evidence>
<dbReference type="EMBL" id="CAEZSR010000375">
    <property type="protein sequence ID" value="CAB4603976.1"/>
    <property type="molecule type" value="Genomic_DNA"/>
</dbReference>